<gene>
    <name evidence="6" type="ORF">CAP_1709</name>
</gene>
<keyword evidence="3" id="KW-1133">Transmembrane helix</keyword>
<dbReference type="InterPro" id="IPR032789">
    <property type="entry name" value="T2SS-T3SS_pil_N"/>
</dbReference>
<evidence type="ECO:0000259" key="4">
    <source>
        <dbReference type="Pfam" id="PF00263"/>
    </source>
</evidence>
<evidence type="ECO:0000313" key="7">
    <source>
        <dbReference type="Proteomes" id="UP000019678"/>
    </source>
</evidence>
<keyword evidence="3" id="KW-0472">Membrane</keyword>
<evidence type="ECO:0000256" key="1">
    <source>
        <dbReference type="RuleBase" id="RU004003"/>
    </source>
</evidence>
<keyword evidence="7" id="KW-1185">Reference proteome</keyword>
<dbReference type="GO" id="GO:0009306">
    <property type="term" value="P:protein secretion"/>
    <property type="evidence" value="ECO:0007669"/>
    <property type="project" value="InterPro"/>
</dbReference>
<dbReference type="PANTHER" id="PTHR30332:SF17">
    <property type="entry name" value="TYPE IV PILIATION SYSTEM PROTEIN DR_0774-RELATED"/>
    <property type="match status" value="1"/>
</dbReference>
<organism evidence="6 7">
    <name type="scientific">Chondromyces apiculatus DSM 436</name>
    <dbReference type="NCBI Taxonomy" id="1192034"/>
    <lineage>
        <taxon>Bacteria</taxon>
        <taxon>Pseudomonadati</taxon>
        <taxon>Myxococcota</taxon>
        <taxon>Polyangia</taxon>
        <taxon>Polyangiales</taxon>
        <taxon>Polyangiaceae</taxon>
        <taxon>Chondromyces</taxon>
    </lineage>
</organism>
<evidence type="ECO:0000313" key="6">
    <source>
        <dbReference type="EMBL" id="EYF06579.1"/>
    </source>
</evidence>
<comment type="similarity">
    <text evidence="1">Belongs to the bacterial secretin family.</text>
</comment>
<dbReference type="Pfam" id="PF00263">
    <property type="entry name" value="Secretin"/>
    <property type="match status" value="1"/>
</dbReference>
<reference evidence="6 7" key="1">
    <citation type="submission" date="2013-05" db="EMBL/GenBank/DDBJ databases">
        <title>Genome assembly of Chondromyces apiculatus DSM 436.</title>
        <authorList>
            <person name="Sharma G."/>
            <person name="Khatri I."/>
            <person name="Kaur C."/>
            <person name="Mayilraj S."/>
            <person name="Subramanian S."/>
        </authorList>
    </citation>
    <scope>NUCLEOTIDE SEQUENCE [LARGE SCALE GENOMIC DNA]</scope>
    <source>
        <strain evidence="6 7">DSM 436</strain>
    </source>
</reference>
<dbReference type="PANTHER" id="PTHR30332">
    <property type="entry name" value="PROBABLE GENERAL SECRETION PATHWAY PROTEIN D"/>
    <property type="match status" value="1"/>
</dbReference>
<dbReference type="AlphaFoldDB" id="A0A017TBI8"/>
<evidence type="ECO:0000259" key="5">
    <source>
        <dbReference type="Pfam" id="PF13629"/>
    </source>
</evidence>
<protein>
    <submittedName>
        <fullName evidence="6">Uncharacterized protein</fullName>
    </submittedName>
</protein>
<feature type="transmembrane region" description="Helical" evidence="3">
    <location>
        <begin position="21"/>
        <end position="43"/>
    </location>
</feature>
<dbReference type="InterPro" id="IPR050810">
    <property type="entry name" value="Bact_Secretion_Sys_Channel"/>
</dbReference>
<dbReference type="EMBL" id="ASRX01000015">
    <property type="protein sequence ID" value="EYF06579.1"/>
    <property type="molecule type" value="Genomic_DNA"/>
</dbReference>
<sequence length="466" mass="49890">MIMNAQRLPGVGFGRSRATLTLGRWAGVVLAGVVGFASVPALAQRAAAGQARPGEPKTDEKSLSLGVGESKTLPATDIKQYSEGAAGIAEIKTTPDGKKFIISGQKAGTTSLLLIKNDGTQVNWTIRVYSQAPNEVESELEQLLQGYTGIRVRRIGTRLFIEGGVQNQPDMDRIKQIAELYPGQVESLVTVGTGAVDRNLNIRIDFFFVQYNQNSSYGVGLDWPGRFGGEATISTELGFDFITRQPTAIATVANHPLPALDFAASRGWAKVLKQSAVITTNGNEATFESGGEVNVEIATGLAVNIQQIRYGTNVTVQPRYDPRSGKIEVKLQAEVSDLTPSAGSTLPGRNTSKLSTLVFLKIGESLILSGIRTRGQRHQINGMPYLSRIPVLGVLFGSHSDSEEEIEGSLFIIPSVVESVPKASYDMVKAAMDQYEDYSGDIETVNSFSKAPPAYGGPGPEAPAKK</sequence>
<feature type="domain" description="Pilus formation protein N-terminal" evidence="5">
    <location>
        <begin position="61"/>
        <end position="128"/>
    </location>
</feature>
<keyword evidence="3" id="KW-0812">Transmembrane</keyword>
<dbReference type="Pfam" id="PF13629">
    <property type="entry name" value="T2SS-T3SS_pil_N"/>
    <property type="match status" value="1"/>
</dbReference>
<dbReference type="Proteomes" id="UP000019678">
    <property type="component" value="Unassembled WGS sequence"/>
</dbReference>
<name>A0A017TBI8_9BACT</name>
<dbReference type="STRING" id="1192034.CAP_1709"/>
<comment type="caution">
    <text evidence="6">The sequence shown here is derived from an EMBL/GenBank/DDBJ whole genome shotgun (WGS) entry which is preliminary data.</text>
</comment>
<accession>A0A017TBI8</accession>
<dbReference type="GO" id="GO:0015627">
    <property type="term" value="C:type II protein secretion system complex"/>
    <property type="evidence" value="ECO:0007669"/>
    <property type="project" value="TreeGrafter"/>
</dbReference>
<feature type="region of interest" description="Disordered" evidence="2">
    <location>
        <begin position="47"/>
        <end position="66"/>
    </location>
</feature>
<evidence type="ECO:0000256" key="3">
    <source>
        <dbReference type="SAM" id="Phobius"/>
    </source>
</evidence>
<evidence type="ECO:0000256" key="2">
    <source>
        <dbReference type="SAM" id="MobiDB-lite"/>
    </source>
</evidence>
<feature type="domain" description="Type II/III secretion system secretin-like" evidence="4">
    <location>
        <begin position="265"/>
        <end position="418"/>
    </location>
</feature>
<dbReference type="InterPro" id="IPR004846">
    <property type="entry name" value="T2SS/T3SS_dom"/>
</dbReference>
<dbReference type="eggNOG" id="COG4964">
    <property type="taxonomic scope" value="Bacteria"/>
</dbReference>
<proteinExistence type="inferred from homology"/>